<sequence length="70" mass="8084">MRETVKNTEKSHSAFLLSWPSETVVVVHLEENENKTKDDDSGNASGNIWKGLQLKDDMTRAPYPRRDSHW</sequence>
<evidence type="ECO:0000313" key="3">
    <source>
        <dbReference type="Proteomes" id="UP001234178"/>
    </source>
</evidence>
<gene>
    <name evidence="2" type="ORF">OUZ56_007673</name>
</gene>
<name>A0ABR0AB04_9CRUS</name>
<proteinExistence type="predicted"/>
<protein>
    <submittedName>
        <fullName evidence="2">Uncharacterized protein</fullName>
    </submittedName>
</protein>
<dbReference type="EMBL" id="JAOYFB010000037">
    <property type="protein sequence ID" value="KAK4022194.1"/>
    <property type="molecule type" value="Genomic_DNA"/>
</dbReference>
<reference evidence="2 3" key="1">
    <citation type="journal article" date="2023" name="Nucleic Acids Res.">
        <title>The hologenome of Daphnia magna reveals possible DNA methylation and microbiome-mediated evolution of the host genome.</title>
        <authorList>
            <person name="Chaturvedi A."/>
            <person name="Li X."/>
            <person name="Dhandapani V."/>
            <person name="Marshall H."/>
            <person name="Kissane S."/>
            <person name="Cuenca-Cambronero M."/>
            <person name="Asole G."/>
            <person name="Calvet F."/>
            <person name="Ruiz-Romero M."/>
            <person name="Marangio P."/>
            <person name="Guigo R."/>
            <person name="Rago D."/>
            <person name="Mirbahai L."/>
            <person name="Eastwood N."/>
            <person name="Colbourne J.K."/>
            <person name="Zhou J."/>
            <person name="Mallon E."/>
            <person name="Orsini L."/>
        </authorList>
    </citation>
    <scope>NUCLEOTIDE SEQUENCE [LARGE SCALE GENOMIC DNA]</scope>
    <source>
        <strain evidence="2">LRV0_1</strain>
    </source>
</reference>
<feature type="compositionally biased region" description="Basic and acidic residues" evidence="1">
    <location>
        <begin position="31"/>
        <end position="40"/>
    </location>
</feature>
<accession>A0ABR0AB04</accession>
<organism evidence="2 3">
    <name type="scientific">Daphnia magna</name>
    <dbReference type="NCBI Taxonomy" id="35525"/>
    <lineage>
        <taxon>Eukaryota</taxon>
        <taxon>Metazoa</taxon>
        <taxon>Ecdysozoa</taxon>
        <taxon>Arthropoda</taxon>
        <taxon>Crustacea</taxon>
        <taxon>Branchiopoda</taxon>
        <taxon>Diplostraca</taxon>
        <taxon>Cladocera</taxon>
        <taxon>Anomopoda</taxon>
        <taxon>Daphniidae</taxon>
        <taxon>Daphnia</taxon>
    </lineage>
</organism>
<feature type="compositionally biased region" description="Basic and acidic residues" evidence="1">
    <location>
        <begin position="53"/>
        <end position="70"/>
    </location>
</feature>
<feature type="region of interest" description="Disordered" evidence="1">
    <location>
        <begin position="31"/>
        <end position="70"/>
    </location>
</feature>
<evidence type="ECO:0000313" key="2">
    <source>
        <dbReference type="EMBL" id="KAK4022194.1"/>
    </source>
</evidence>
<keyword evidence="3" id="KW-1185">Reference proteome</keyword>
<comment type="caution">
    <text evidence="2">The sequence shown here is derived from an EMBL/GenBank/DDBJ whole genome shotgun (WGS) entry which is preliminary data.</text>
</comment>
<evidence type="ECO:0000256" key="1">
    <source>
        <dbReference type="SAM" id="MobiDB-lite"/>
    </source>
</evidence>
<dbReference type="Proteomes" id="UP001234178">
    <property type="component" value="Unassembled WGS sequence"/>
</dbReference>